<organism evidence="2">
    <name type="scientific">marine sediment metagenome</name>
    <dbReference type="NCBI Taxonomy" id="412755"/>
    <lineage>
        <taxon>unclassified sequences</taxon>
        <taxon>metagenomes</taxon>
        <taxon>ecological metagenomes</taxon>
    </lineage>
</organism>
<dbReference type="Pfam" id="PF20358">
    <property type="entry name" value="DUF6653"/>
    <property type="match status" value="1"/>
</dbReference>
<name>A0A0F9U0V3_9ZZZZ</name>
<evidence type="ECO:0000313" key="2">
    <source>
        <dbReference type="EMBL" id="KKN85204.1"/>
    </source>
</evidence>
<keyword evidence="1" id="KW-1133">Transmembrane helix</keyword>
<accession>A0A0F9U0V3</accession>
<comment type="caution">
    <text evidence="2">The sequence shown here is derived from an EMBL/GenBank/DDBJ whole genome shotgun (WGS) entry which is preliminary data.</text>
</comment>
<gene>
    <name evidence="2" type="ORF">LCGC14_0281870</name>
</gene>
<feature type="transmembrane region" description="Helical" evidence="1">
    <location>
        <begin position="45"/>
        <end position="64"/>
    </location>
</feature>
<reference evidence="2" key="1">
    <citation type="journal article" date="2015" name="Nature">
        <title>Complex archaea that bridge the gap between prokaryotes and eukaryotes.</title>
        <authorList>
            <person name="Spang A."/>
            <person name="Saw J.H."/>
            <person name="Jorgensen S.L."/>
            <person name="Zaremba-Niedzwiedzka K."/>
            <person name="Martijn J."/>
            <person name="Lind A.E."/>
            <person name="van Eijk R."/>
            <person name="Schleper C."/>
            <person name="Guy L."/>
            <person name="Ettema T.J."/>
        </authorList>
    </citation>
    <scope>NUCLEOTIDE SEQUENCE</scope>
</reference>
<protein>
    <submittedName>
        <fullName evidence="2">Uncharacterized protein</fullName>
    </submittedName>
</protein>
<feature type="transmembrane region" description="Helical" evidence="1">
    <location>
        <begin position="116"/>
        <end position="140"/>
    </location>
</feature>
<sequence length="178" mass="19738">MLNVFGTDRIMAMNATVWARHANPWSGWSRVSILPLLAVAVWSRVWIGWWALLPIGAVLIWTWLNPRLFPTPASTDNWMSMGVLGERIWLLRGKDSALAHHVPVVRALTIATATGAVLLVVGLAALNLSLTMTGIAIAMLSKLWLLDRMVWVYSEIEEDHSLLHQDDGKAHPGHPNSP</sequence>
<dbReference type="AlphaFoldDB" id="A0A0F9U0V3"/>
<evidence type="ECO:0000256" key="1">
    <source>
        <dbReference type="SAM" id="Phobius"/>
    </source>
</evidence>
<keyword evidence="1" id="KW-0812">Transmembrane</keyword>
<dbReference type="InterPro" id="IPR046595">
    <property type="entry name" value="DUF6653"/>
</dbReference>
<keyword evidence="1" id="KW-0472">Membrane</keyword>
<dbReference type="EMBL" id="LAZR01000162">
    <property type="protein sequence ID" value="KKN85204.1"/>
    <property type="molecule type" value="Genomic_DNA"/>
</dbReference>
<proteinExistence type="predicted"/>